<organism evidence="2 3">
    <name type="scientific">Virgibacillus dokdonensis</name>
    <dbReference type="NCBI Taxonomy" id="302167"/>
    <lineage>
        <taxon>Bacteria</taxon>
        <taxon>Bacillati</taxon>
        <taxon>Bacillota</taxon>
        <taxon>Bacilli</taxon>
        <taxon>Bacillales</taxon>
        <taxon>Bacillaceae</taxon>
        <taxon>Virgibacillus</taxon>
    </lineage>
</organism>
<dbReference type="Pfam" id="PF01661">
    <property type="entry name" value="Macro"/>
    <property type="match status" value="1"/>
</dbReference>
<gene>
    <name evidence="2" type="primary">ymdB</name>
    <name evidence="2" type="ORF">A21D_02286</name>
</gene>
<dbReference type="RefSeq" id="WP_077702666.1">
    <property type="nucleotide sequence ID" value="NZ_CP018622.1"/>
</dbReference>
<dbReference type="AlphaFoldDB" id="A0A2K9J7D1"/>
<dbReference type="CDD" id="cd02908">
    <property type="entry name" value="Macro_OAADPr_deacetylase"/>
    <property type="match status" value="1"/>
</dbReference>
<evidence type="ECO:0000259" key="1">
    <source>
        <dbReference type="PROSITE" id="PS51154"/>
    </source>
</evidence>
<dbReference type="PROSITE" id="PS51154">
    <property type="entry name" value="MACRO"/>
    <property type="match status" value="1"/>
</dbReference>
<name>A0A2K9J7D1_9BACI</name>
<protein>
    <submittedName>
        <fullName evidence="2">O-acetyl-ADP-ribose deacetylase</fullName>
        <ecNumber evidence="2">3.5.1.-</ecNumber>
    </submittedName>
</protein>
<dbReference type="EC" id="3.5.1.-" evidence="2"/>
<evidence type="ECO:0000313" key="2">
    <source>
        <dbReference type="EMBL" id="AUJ25350.1"/>
    </source>
</evidence>
<accession>A0A2K9J7D1</accession>
<dbReference type="NCBIfam" id="NF001664">
    <property type="entry name" value="PRK00431.1-6"/>
    <property type="match status" value="1"/>
</dbReference>
<dbReference type="KEGG" id="vpn:A21D_02286"/>
<reference evidence="3" key="1">
    <citation type="submission" date="2016-11" db="EMBL/GenBank/DDBJ databases">
        <title>Complete genome sequence of Virgibacillus pantothenticus 21D, a halophilic bacterium isolated from the deep hypersaline anoxic basin Discovery in the Mediterranean Sea.</title>
        <authorList>
            <person name="Zeaiter Z."/>
            <person name="Booth J.M."/>
            <person name="Prosdocimi E.M."/>
            <person name="Mapelli F."/>
            <person name="Fusi M."/>
            <person name="Daffonchio D."/>
            <person name="Borin S."/>
            <person name="Crotti E."/>
        </authorList>
    </citation>
    <scope>NUCLEOTIDE SEQUENCE [LARGE SCALE GENOMIC DNA]</scope>
    <source>
        <strain evidence="3">21D</strain>
    </source>
</reference>
<dbReference type="Proteomes" id="UP000234237">
    <property type="component" value="Chromosome"/>
</dbReference>
<dbReference type="InterPro" id="IPR002589">
    <property type="entry name" value="Macro_dom"/>
</dbReference>
<dbReference type="EMBL" id="CP018622">
    <property type="protein sequence ID" value="AUJ25350.1"/>
    <property type="molecule type" value="Genomic_DNA"/>
</dbReference>
<sequence>MHIIIGENRLELTIGDITKEETEAIVNAANGSLMGGGGVDGAIHQAAGPELLQACRKIRKEQLKGEPLGTGEAVITAGYNLPASYVIHTVGPIWNAHHPNQDKQLASCYRQALKLAKELDLSSIAFPSISTGVYRFPIKAAAEIAIRAITNYLQTATFGQVKMVLFSEADFRVYQSALKNITDSL</sequence>
<dbReference type="PANTHER" id="PTHR11106:SF27">
    <property type="entry name" value="MACRO DOMAIN-CONTAINING PROTEIN"/>
    <property type="match status" value="1"/>
</dbReference>
<proteinExistence type="predicted"/>
<evidence type="ECO:0000313" key="3">
    <source>
        <dbReference type="Proteomes" id="UP000234237"/>
    </source>
</evidence>
<dbReference type="Gene3D" id="3.40.220.10">
    <property type="entry name" value="Leucine Aminopeptidase, subunit E, domain 1"/>
    <property type="match status" value="1"/>
</dbReference>
<dbReference type="SUPFAM" id="SSF52949">
    <property type="entry name" value="Macro domain-like"/>
    <property type="match status" value="1"/>
</dbReference>
<feature type="domain" description="Macro" evidence="1">
    <location>
        <begin position="1"/>
        <end position="182"/>
    </location>
</feature>
<dbReference type="PANTHER" id="PTHR11106">
    <property type="entry name" value="GANGLIOSIDE INDUCED DIFFERENTIATION ASSOCIATED PROTEIN 2-RELATED"/>
    <property type="match status" value="1"/>
</dbReference>
<keyword evidence="2" id="KW-0378">Hydrolase</keyword>
<dbReference type="STRING" id="302167.GCA_900166595_01036"/>
<dbReference type="InterPro" id="IPR043472">
    <property type="entry name" value="Macro_dom-like"/>
</dbReference>
<dbReference type="SMART" id="SM00506">
    <property type="entry name" value="A1pp"/>
    <property type="match status" value="1"/>
</dbReference>
<dbReference type="GO" id="GO:0016787">
    <property type="term" value="F:hydrolase activity"/>
    <property type="evidence" value="ECO:0007669"/>
    <property type="project" value="UniProtKB-KW"/>
</dbReference>